<proteinExistence type="predicted"/>
<evidence type="ECO:0000313" key="1">
    <source>
        <dbReference type="EMBL" id="MFB9471504.1"/>
    </source>
</evidence>
<dbReference type="RefSeq" id="WP_379483509.1">
    <property type="nucleotide sequence ID" value="NZ_JBHMCF010000013.1"/>
</dbReference>
<dbReference type="EMBL" id="JBHMCF010000013">
    <property type="protein sequence ID" value="MFB9471504.1"/>
    <property type="molecule type" value="Genomic_DNA"/>
</dbReference>
<keyword evidence="2" id="KW-1185">Reference proteome</keyword>
<protein>
    <submittedName>
        <fullName evidence="1">DUF429 domain-containing protein</fullName>
    </submittedName>
</protein>
<comment type="caution">
    <text evidence="1">The sequence shown here is derived from an EMBL/GenBank/DDBJ whole genome shotgun (WGS) entry which is preliminary data.</text>
</comment>
<organism evidence="1 2">
    <name type="scientific">Nonomuraea salmonea</name>
    <dbReference type="NCBI Taxonomy" id="46181"/>
    <lineage>
        <taxon>Bacteria</taxon>
        <taxon>Bacillati</taxon>
        <taxon>Actinomycetota</taxon>
        <taxon>Actinomycetes</taxon>
        <taxon>Streptosporangiales</taxon>
        <taxon>Streptosporangiaceae</taxon>
        <taxon>Nonomuraea</taxon>
    </lineage>
</organism>
<dbReference type="InterPro" id="IPR007362">
    <property type="entry name" value="DUF429"/>
</dbReference>
<sequence>MSVLTAGVDLAAEPPRTAVAWLDWSPGRAHLTRLDLGADDATCLEAMLTADKTGIDCPLGWPAPFIDFITAHRAGTVRVPPGVPGLTWRRALTHRLTDHVVQARTGLRPLSPSADRIGHTTMRCAALLAALAGQGHPVDRRGTGAVVEVYPAACLKLWSLPHQGYKRTRNLTSLGTLVDRLRDSAPWLDLGSYEARCRVSDDALDAVICALAARAAALGRTTTPSPEESPTAATEGWIALPTIPLTDLAP</sequence>
<dbReference type="Proteomes" id="UP001589568">
    <property type="component" value="Unassembled WGS sequence"/>
</dbReference>
<accession>A0ABV5NP50</accession>
<name>A0ABV5NP50_9ACTN</name>
<dbReference type="Pfam" id="PF04250">
    <property type="entry name" value="DUF429"/>
    <property type="match status" value="1"/>
</dbReference>
<reference evidence="1 2" key="1">
    <citation type="submission" date="2024-09" db="EMBL/GenBank/DDBJ databases">
        <authorList>
            <person name="Sun Q."/>
            <person name="Mori K."/>
        </authorList>
    </citation>
    <scope>NUCLEOTIDE SEQUENCE [LARGE SCALE GENOMIC DNA]</scope>
    <source>
        <strain evidence="1 2">JCM 3324</strain>
    </source>
</reference>
<gene>
    <name evidence="1" type="ORF">ACFFR3_18435</name>
</gene>
<evidence type="ECO:0000313" key="2">
    <source>
        <dbReference type="Proteomes" id="UP001589568"/>
    </source>
</evidence>